<dbReference type="Pfam" id="PF06276">
    <property type="entry name" value="FhuF"/>
    <property type="match status" value="1"/>
</dbReference>
<dbReference type="InterPro" id="IPR037455">
    <property type="entry name" value="LucA/IucC-like"/>
</dbReference>
<feature type="domain" description="Aerobactin siderophore biosynthesis IucA/IucC-like C-terminal" evidence="5">
    <location>
        <begin position="432"/>
        <end position="590"/>
    </location>
</feature>
<dbReference type="GO" id="GO:0019290">
    <property type="term" value="P:siderophore biosynthetic process"/>
    <property type="evidence" value="ECO:0007669"/>
    <property type="project" value="InterPro"/>
</dbReference>
<organism evidence="6 7">
    <name type="scientific">Jiangella ureilytica</name>
    <dbReference type="NCBI Taxonomy" id="2530374"/>
    <lineage>
        <taxon>Bacteria</taxon>
        <taxon>Bacillati</taxon>
        <taxon>Actinomycetota</taxon>
        <taxon>Actinomycetes</taxon>
        <taxon>Jiangellales</taxon>
        <taxon>Jiangellaceae</taxon>
        <taxon>Jiangella</taxon>
    </lineage>
</organism>
<evidence type="ECO:0000256" key="3">
    <source>
        <dbReference type="SAM" id="MobiDB-lite"/>
    </source>
</evidence>
<dbReference type="OrthoDB" id="495728at2"/>
<keyword evidence="7" id="KW-1185">Reference proteome</keyword>
<dbReference type="EMBL" id="SMKL01000008">
    <property type="protein sequence ID" value="TDC53582.1"/>
    <property type="molecule type" value="Genomic_DNA"/>
</dbReference>
<dbReference type="PANTHER" id="PTHR34384">
    <property type="entry name" value="L-2,3-DIAMINOPROPANOATE--CITRATE LIGASE"/>
    <property type="match status" value="1"/>
</dbReference>
<evidence type="ECO:0000313" key="7">
    <source>
        <dbReference type="Proteomes" id="UP000295621"/>
    </source>
</evidence>
<reference evidence="6 7" key="1">
    <citation type="submission" date="2019-02" db="EMBL/GenBank/DDBJ databases">
        <title>Draft genome sequences of novel Actinobacteria.</title>
        <authorList>
            <person name="Sahin N."/>
            <person name="Ay H."/>
            <person name="Saygin H."/>
        </authorList>
    </citation>
    <scope>NUCLEOTIDE SEQUENCE [LARGE SCALE GENOMIC DNA]</scope>
    <source>
        <strain evidence="6 7">KC603</strain>
    </source>
</reference>
<protein>
    <submittedName>
        <fullName evidence="6">IucA/IucC family siderophore biosynthesis protein</fullName>
    </submittedName>
</protein>
<dbReference type="PANTHER" id="PTHR34384:SF5">
    <property type="entry name" value="L-2,3-DIAMINOPROPANOATE--CITRATE LIGASE"/>
    <property type="match status" value="1"/>
</dbReference>
<evidence type="ECO:0000313" key="6">
    <source>
        <dbReference type="EMBL" id="TDC53582.1"/>
    </source>
</evidence>
<evidence type="ECO:0000259" key="5">
    <source>
        <dbReference type="Pfam" id="PF06276"/>
    </source>
</evidence>
<evidence type="ECO:0000256" key="2">
    <source>
        <dbReference type="ARBA" id="ARBA00007832"/>
    </source>
</evidence>
<feature type="region of interest" description="Disordered" evidence="3">
    <location>
        <begin position="1"/>
        <end position="30"/>
    </location>
</feature>
<comment type="caution">
    <text evidence="6">The sequence shown here is derived from an EMBL/GenBank/DDBJ whole genome shotgun (WGS) entry which is preliminary data.</text>
</comment>
<comment type="similarity">
    <text evidence="2">Belongs to the IucA/IucC family.</text>
</comment>
<dbReference type="InterPro" id="IPR022770">
    <property type="entry name" value="IucA/IucC-like_C"/>
</dbReference>
<feature type="domain" description="Aerobactin siderophore biosynthesis IucA/IucC N-terminal" evidence="4">
    <location>
        <begin position="163"/>
        <end position="384"/>
    </location>
</feature>
<dbReference type="AlphaFoldDB" id="A0A4R4RXD3"/>
<feature type="compositionally biased region" description="Basic residues" evidence="3">
    <location>
        <begin position="1"/>
        <end position="10"/>
    </location>
</feature>
<dbReference type="InterPro" id="IPR007310">
    <property type="entry name" value="Aerobactin_biosyn_IucA/IucC_N"/>
</dbReference>
<comment type="pathway">
    <text evidence="1">Siderophore biosynthesis.</text>
</comment>
<name>A0A4R4RXD3_9ACTN</name>
<proteinExistence type="inferred from homology"/>
<gene>
    <name evidence="6" type="ORF">E1212_05250</name>
</gene>
<dbReference type="Gene3D" id="1.10.510.40">
    <property type="match status" value="1"/>
</dbReference>
<dbReference type="Proteomes" id="UP000295621">
    <property type="component" value="Unassembled WGS sequence"/>
</dbReference>
<dbReference type="Pfam" id="PF04183">
    <property type="entry name" value="IucA_IucC"/>
    <property type="match status" value="1"/>
</dbReference>
<accession>A0A4R4RXD3</accession>
<evidence type="ECO:0000256" key="1">
    <source>
        <dbReference type="ARBA" id="ARBA00004924"/>
    </source>
</evidence>
<evidence type="ECO:0000259" key="4">
    <source>
        <dbReference type="Pfam" id="PF04183"/>
    </source>
</evidence>
<dbReference type="GO" id="GO:0016881">
    <property type="term" value="F:acid-amino acid ligase activity"/>
    <property type="evidence" value="ECO:0007669"/>
    <property type="project" value="UniProtKB-ARBA"/>
</dbReference>
<sequence>MMRGRLRRMSRSTDVMTDVPEATAPSPTRAADDATAHALLSCWLREVPGWRLEADLSARDGAGRIVIALPHWNARLFVGVRRVSATFRHQLRLPALVQIADGEPRPVGLAQLAVLLADALPGTGLRTEPLLTRVLDSAAAVAGYLEGRAPEIERLWSAVPLTFPETEQALLLGHLVHPTPKSRGELGAVERQRFSPETGGRFALRWLAVDRELVRHASALDASAPDLAEALLRDDPAVDHTSLRAALDAVRGHRLLLPAHPYEADRLAADPHTAGLFDTGAVVDLGAWGSPFLPTTSVRTVYRADAPWQLKFSLHVRVTNSMRVTLPKELDRAVESAALERTVVGARTRAAAPHFALVQDPAYLTVAHDGEVLNGFSVLLRSNRWGPGGPRDVSALTTLCQDHPYGGRSRLGAIVAELAARHGRAEDAVAREWFGRFCDVVVRSLVRLYLDVGLCFEAHQQNTLVELEDGWPVRGVYRDSQGYFHREAAHGDLVAVVPGLGEATESIFPEELADERLVYYLFVNLTLGVVNALGPSVDETVLLGDLRRVLADERSRGGSYPATLLDRLLDDDRWPCKANLLTRAHDLDELVGDIATQSVYVTLPNPLLGLAP</sequence>